<feature type="compositionally biased region" description="Polar residues" evidence="17">
    <location>
        <begin position="1197"/>
        <end position="1207"/>
    </location>
</feature>
<feature type="domain" description="Myosin motor" evidence="19">
    <location>
        <begin position="38"/>
        <end position="717"/>
    </location>
</feature>
<dbReference type="CDD" id="cd01378">
    <property type="entry name" value="MYSc_Myo1"/>
    <property type="match status" value="1"/>
</dbReference>
<evidence type="ECO:0000256" key="2">
    <source>
        <dbReference type="ARBA" id="ARBA00008314"/>
    </source>
</evidence>
<dbReference type="SUPFAM" id="SSF52540">
    <property type="entry name" value="P-loop containing nucleoside triphosphate hydrolases"/>
    <property type="match status" value="1"/>
</dbReference>
<feature type="compositionally biased region" description="Polar residues" evidence="17">
    <location>
        <begin position="1152"/>
        <end position="1161"/>
    </location>
</feature>
<dbReference type="STRING" id="92696.A0A4R0RBT3"/>
<evidence type="ECO:0000256" key="12">
    <source>
        <dbReference type="ARBA" id="ARBA00023203"/>
    </source>
</evidence>
<gene>
    <name evidence="21" type="primary">MYO1</name>
    <name evidence="21" type="ORF">EIP91_002687</name>
</gene>
<feature type="region of interest" description="Disordered" evidence="17">
    <location>
        <begin position="1111"/>
        <end position="1280"/>
    </location>
</feature>
<comment type="caution">
    <text evidence="21">The sequence shown here is derived from an EMBL/GenBank/DDBJ whole genome shotgun (WGS) entry which is preliminary data.</text>
</comment>
<evidence type="ECO:0000256" key="3">
    <source>
        <dbReference type="ARBA" id="ARBA00022443"/>
    </source>
</evidence>
<protein>
    <submittedName>
        <fullName evidence="21">Class II myosin</fullName>
    </submittedName>
</protein>
<dbReference type="GO" id="GO:0007015">
    <property type="term" value="P:actin filament organization"/>
    <property type="evidence" value="ECO:0007669"/>
    <property type="project" value="TreeGrafter"/>
</dbReference>
<comment type="function">
    <text evidence="14">Type-I myosin implicated in the organization of the actin cytoskeleton. Required for proper actin cytoskeleton polarization. At the cell cortex, assembles in patch-like structures together with proteins from the actin-polymerizing machinery and promotes actin assembly. Functions as actin nucleation-promoting factor (NPF) for the Arp2/3 complex.</text>
</comment>
<evidence type="ECO:0000256" key="7">
    <source>
        <dbReference type="ARBA" id="ARBA00022741"/>
    </source>
</evidence>
<sequence>MAPSKKAGKKGSSAAPKKPGPAKVAKADWKEGFKKKSVGVTDMTLLTTITNESINENLQKRWTNGDIYTYIGSVLISVNPFRDLGIYTEEVLGRYKGKNRLEVPPHVFSIAESAYYNMNAYHENQCVIISGESGAGKTEAAKRIMQYIAEVSGGRDSSIQEIKDMVLATNPLLESFGCAKTLRNNNSSRHGKYLEIMFNDHGEPIGAQITNYLLEKGRVVGQVDNERNFHIFYQFTKAASPEQREAYGLQTPDAYAYTSLSNCLDVPGIDDTKDFDETIRAMQVIGLTDYEQAEIFRNLATILWLGNVQFQEKDDGNSEIADTSVTDFVGYLMEVDPALVQKALTTRVVETQRGGRRGSVYDVPLNPAQANSGRDALAKAIYNNLFEWIVSKINVSMKPRSATAQLIGILDIFGFEIFEDNSFEQLCINYVNEKLQQIFIELTLKTEQEEYVREQIKWNPIKYFNNKIVCDLIEERRPPGIFAALNDACATAHADPTAADNSFVQRMGALSSNPHFESRGAQFLVKHYAGDVMYNVSGMTDKNKDVLVKDLLDVIGTSSNQFLQGLFPDRPDPNSKKRPPTAGDRIRSSASALVENLMRAQPSYIRTIKPNQNRSASEYDTKAVLHQVKYLGLQENIRVRRAGFAYRNTFEKMVERFYLLSPSTSYAGEYTWAGDAKSGCEKILTDTGIAKDEWQMGMTKAFIKNPETLFALETMRDRYWHNMAARIQRAWRNYMRYREECARRIQRFWKNNKEGIEYAKIRDYGHQVLAGRKERRRFSLLSYRRFMGDYLDVNGRSPLGEELAGVCGVGKDVVYSSRIQILVSKIGRSSKPSPRFLVVSPKTLFIIAVHVQGGQTMYTLERKIALSAIRTISMSTLRDDWLAINLGPTEEGDPFISCVFKTELVTHLLRLTSASINVNIGPTVEYTKKKEKKDNVKFIKDETVQKNDLYKSHAVHVQSGEPPNSLSRPAAKRKEGVARPITQGKLLKRGGPSKPAGAAASRPKPAAKPLPGKSTVAPAATPAPHASAAASVTRAPPPPPSRAPAPPPPPPEPDVEMYKAKFAFEGQEGEMTLQKDDLVELVEKDDNGWWLVKKGNQEGWAPFNYLELVPPKPKAAAAPPPPPPPPPAAPRAPAAPPAPAAPKAPAAAASRISPQSVSANPSAKPIAVFPGMAPSNGSATPWKKAPTGNGTNGSSSHSATPSNSRPASSLGPGKAPPPPVGNKPKPAPPPVGAKPGAPKPPGGKPAIPTAPRPPVAGGTKPPPKAGGAKPTPAGLGGGQMDLAAVFAKRAQRIAEDDS</sequence>
<organism evidence="21 22">
    <name type="scientific">Steccherinum ochraceum</name>
    <dbReference type="NCBI Taxonomy" id="92696"/>
    <lineage>
        <taxon>Eukaryota</taxon>
        <taxon>Fungi</taxon>
        <taxon>Dikarya</taxon>
        <taxon>Basidiomycota</taxon>
        <taxon>Agaricomycotina</taxon>
        <taxon>Agaricomycetes</taxon>
        <taxon>Polyporales</taxon>
        <taxon>Steccherinaceae</taxon>
        <taxon>Steccherinum</taxon>
    </lineage>
</organism>
<dbReference type="GO" id="GO:0005524">
    <property type="term" value="F:ATP binding"/>
    <property type="evidence" value="ECO:0007669"/>
    <property type="project" value="UniProtKB-UniRule"/>
</dbReference>
<feature type="region of interest" description="Actin-binding" evidence="16">
    <location>
        <begin position="590"/>
        <end position="612"/>
    </location>
</feature>
<dbReference type="OrthoDB" id="6108017at2759"/>
<dbReference type="PANTHER" id="PTHR13140:SF837">
    <property type="entry name" value="MYOSIN-3-RELATED"/>
    <property type="match status" value="1"/>
</dbReference>
<dbReference type="InterPro" id="IPR001609">
    <property type="entry name" value="Myosin_head_motor_dom-like"/>
</dbReference>
<evidence type="ECO:0000256" key="14">
    <source>
        <dbReference type="ARBA" id="ARBA00025586"/>
    </source>
</evidence>
<evidence type="ECO:0000256" key="17">
    <source>
        <dbReference type="SAM" id="MobiDB-lite"/>
    </source>
</evidence>
<feature type="compositionally biased region" description="Low complexity" evidence="17">
    <location>
        <begin position="1"/>
        <end position="24"/>
    </location>
</feature>
<evidence type="ECO:0000313" key="21">
    <source>
        <dbReference type="EMBL" id="TCD65431.1"/>
    </source>
</evidence>
<dbReference type="PANTHER" id="PTHR13140">
    <property type="entry name" value="MYOSIN"/>
    <property type="match status" value="1"/>
</dbReference>
<evidence type="ECO:0000256" key="6">
    <source>
        <dbReference type="ARBA" id="ARBA00022737"/>
    </source>
</evidence>
<evidence type="ECO:0000256" key="5">
    <source>
        <dbReference type="ARBA" id="ARBA00022553"/>
    </source>
</evidence>
<dbReference type="Gene3D" id="1.20.120.720">
    <property type="entry name" value="Myosin VI head, motor domain, U50 subdomain"/>
    <property type="match status" value="1"/>
</dbReference>
<dbReference type="PROSITE" id="PS50002">
    <property type="entry name" value="SH3"/>
    <property type="match status" value="1"/>
</dbReference>
<keyword evidence="8" id="KW-0378">Hydrolase</keyword>
<dbReference type="EMBL" id="RWJN01000181">
    <property type="protein sequence ID" value="TCD65431.1"/>
    <property type="molecule type" value="Genomic_DNA"/>
</dbReference>
<name>A0A4R0RBT3_9APHY</name>
<evidence type="ECO:0000259" key="19">
    <source>
        <dbReference type="PROSITE" id="PS51456"/>
    </source>
</evidence>
<dbReference type="GO" id="GO:0051015">
    <property type="term" value="F:actin filament binding"/>
    <property type="evidence" value="ECO:0007669"/>
    <property type="project" value="TreeGrafter"/>
</dbReference>
<evidence type="ECO:0000256" key="15">
    <source>
        <dbReference type="PROSITE-ProRule" id="PRU00192"/>
    </source>
</evidence>
<evidence type="ECO:0000256" key="8">
    <source>
        <dbReference type="ARBA" id="ARBA00022801"/>
    </source>
</evidence>
<keyword evidence="11 16" id="KW-0505">Motor protein</keyword>
<dbReference type="InterPro" id="IPR010926">
    <property type="entry name" value="Myosin_TH1"/>
</dbReference>
<evidence type="ECO:0000256" key="4">
    <source>
        <dbReference type="ARBA" id="ARBA00022490"/>
    </source>
</evidence>
<dbReference type="GO" id="GO:0006897">
    <property type="term" value="P:endocytosis"/>
    <property type="evidence" value="ECO:0007669"/>
    <property type="project" value="TreeGrafter"/>
</dbReference>
<dbReference type="Pfam" id="PF07653">
    <property type="entry name" value="SH3_2"/>
    <property type="match status" value="1"/>
</dbReference>
<dbReference type="GO" id="GO:0016459">
    <property type="term" value="C:myosin complex"/>
    <property type="evidence" value="ECO:0007669"/>
    <property type="project" value="UniProtKB-KW"/>
</dbReference>
<feature type="region of interest" description="Disordered" evidence="17">
    <location>
        <begin position="1"/>
        <end position="28"/>
    </location>
</feature>
<feature type="compositionally biased region" description="Pro residues" evidence="17">
    <location>
        <begin position="1214"/>
        <end position="1264"/>
    </location>
</feature>
<dbReference type="GO" id="GO:0000146">
    <property type="term" value="F:microfilament motor activity"/>
    <property type="evidence" value="ECO:0007669"/>
    <property type="project" value="TreeGrafter"/>
</dbReference>
<feature type="domain" description="SH3" evidence="18">
    <location>
        <begin position="1053"/>
        <end position="1111"/>
    </location>
</feature>
<evidence type="ECO:0000313" key="22">
    <source>
        <dbReference type="Proteomes" id="UP000292702"/>
    </source>
</evidence>
<keyword evidence="22" id="KW-1185">Reference proteome</keyword>
<keyword evidence="6" id="KW-0677">Repeat</keyword>
<feature type="compositionally biased region" description="Pro residues" evidence="17">
    <location>
        <begin position="1035"/>
        <end position="1052"/>
    </location>
</feature>
<feature type="region of interest" description="Disordered" evidence="17">
    <location>
        <begin position="954"/>
        <end position="1055"/>
    </location>
</feature>
<comment type="similarity">
    <text evidence="2 16">Belongs to the TRAFAC class myosin-kinesin ATPase superfamily. Myosin family.</text>
</comment>
<dbReference type="InterPro" id="IPR001452">
    <property type="entry name" value="SH3_domain"/>
</dbReference>
<keyword evidence="7 16" id="KW-0547">Nucleotide-binding</keyword>
<comment type="subcellular location">
    <subcellularLocation>
        <location evidence="1">Cytoplasm</location>
        <location evidence="1">Cytoskeleton</location>
        <location evidence="1">Actin patch</location>
    </subcellularLocation>
</comment>
<evidence type="ECO:0000259" key="18">
    <source>
        <dbReference type="PROSITE" id="PS50002"/>
    </source>
</evidence>
<keyword evidence="9 16" id="KW-0067">ATP-binding</keyword>
<feature type="domain" description="TH1" evidence="20">
    <location>
        <begin position="775"/>
        <end position="963"/>
    </location>
</feature>
<dbReference type="Gene3D" id="3.40.850.10">
    <property type="entry name" value="Kinesin motor domain"/>
    <property type="match status" value="1"/>
</dbReference>
<evidence type="ECO:0000256" key="16">
    <source>
        <dbReference type="PROSITE-ProRule" id="PRU00782"/>
    </source>
</evidence>
<keyword evidence="3 15" id="KW-0728">SH3 domain</keyword>
<dbReference type="GO" id="GO:0051666">
    <property type="term" value="P:actin cortical patch localization"/>
    <property type="evidence" value="ECO:0007669"/>
    <property type="project" value="TreeGrafter"/>
</dbReference>
<proteinExistence type="inferred from homology"/>
<dbReference type="GO" id="GO:0030479">
    <property type="term" value="C:actin cortical patch"/>
    <property type="evidence" value="ECO:0007669"/>
    <property type="project" value="UniProtKB-SubCell"/>
</dbReference>
<dbReference type="GO" id="GO:0005886">
    <property type="term" value="C:plasma membrane"/>
    <property type="evidence" value="ECO:0007669"/>
    <property type="project" value="TreeGrafter"/>
</dbReference>
<keyword evidence="13" id="KW-0206">Cytoskeleton</keyword>
<dbReference type="PROSITE" id="PS51456">
    <property type="entry name" value="MYOSIN_MOTOR"/>
    <property type="match status" value="1"/>
</dbReference>
<evidence type="ECO:0000256" key="11">
    <source>
        <dbReference type="ARBA" id="ARBA00023175"/>
    </source>
</evidence>
<dbReference type="Proteomes" id="UP000292702">
    <property type="component" value="Unassembled WGS sequence"/>
</dbReference>
<dbReference type="Pfam" id="PF06017">
    <property type="entry name" value="Myosin_TH1"/>
    <property type="match status" value="1"/>
</dbReference>
<dbReference type="GO" id="GO:0016787">
    <property type="term" value="F:hydrolase activity"/>
    <property type="evidence" value="ECO:0007669"/>
    <property type="project" value="UniProtKB-KW"/>
</dbReference>
<dbReference type="PROSITE" id="PS51757">
    <property type="entry name" value="TH1"/>
    <property type="match status" value="1"/>
</dbReference>
<dbReference type="SMART" id="SM00242">
    <property type="entry name" value="MYSc"/>
    <property type="match status" value="1"/>
</dbReference>
<evidence type="ECO:0000256" key="13">
    <source>
        <dbReference type="ARBA" id="ARBA00023212"/>
    </source>
</evidence>
<dbReference type="SMART" id="SM00326">
    <property type="entry name" value="SH3"/>
    <property type="match status" value="1"/>
</dbReference>
<dbReference type="FunFam" id="1.10.10.820:FF:000001">
    <property type="entry name" value="Myosin heavy chain"/>
    <property type="match status" value="1"/>
</dbReference>
<dbReference type="Gene3D" id="1.20.5.4820">
    <property type="match status" value="1"/>
</dbReference>
<dbReference type="Gene3D" id="2.30.30.40">
    <property type="entry name" value="SH3 Domains"/>
    <property type="match status" value="1"/>
</dbReference>
<evidence type="ECO:0000256" key="1">
    <source>
        <dbReference type="ARBA" id="ARBA00004134"/>
    </source>
</evidence>
<dbReference type="FunFam" id="1.20.5.4820:FF:000004">
    <property type="entry name" value="Myosin IE"/>
    <property type="match status" value="1"/>
</dbReference>
<keyword evidence="4" id="KW-0963">Cytoplasm</keyword>
<dbReference type="GO" id="GO:0051286">
    <property type="term" value="C:cell tip"/>
    <property type="evidence" value="ECO:0007669"/>
    <property type="project" value="TreeGrafter"/>
</dbReference>
<dbReference type="InterPro" id="IPR036072">
    <property type="entry name" value="MYSc_Myo1"/>
</dbReference>
<keyword evidence="5" id="KW-0597">Phosphoprotein</keyword>
<feature type="compositionally biased region" description="Pro residues" evidence="17">
    <location>
        <begin position="1111"/>
        <end position="1142"/>
    </location>
</feature>
<feature type="compositionally biased region" description="Low complexity" evidence="17">
    <location>
        <begin position="989"/>
        <end position="1034"/>
    </location>
</feature>
<dbReference type="PRINTS" id="PR00193">
    <property type="entry name" value="MYOSINHEAVY"/>
</dbReference>
<feature type="region of interest" description="Disordered" evidence="17">
    <location>
        <begin position="565"/>
        <end position="587"/>
    </location>
</feature>
<keyword evidence="12 16" id="KW-0009">Actin-binding</keyword>
<dbReference type="FunFam" id="1.20.120.720:FF:000015">
    <property type="entry name" value="Myosin I"/>
    <property type="match status" value="1"/>
</dbReference>
<dbReference type="SUPFAM" id="SSF50044">
    <property type="entry name" value="SH3-domain"/>
    <property type="match status" value="1"/>
</dbReference>
<dbReference type="Gene3D" id="1.20.58.530">
    <property type="match status" value="1"/>
</dbReference>
<dbReference type="InterPro" id="IPR027417">
    <property type="entry name" value="P-loop_NTPase"/>
</dbReference>
<dbReference type="Gene3D" id="1.10.10.820">
    <property type="match status" value="1"/>
</dbReference>
<dbReference type="FunFam" id="1.20.58.530:FF:000007">
    <property type="entry name" value="Myosin IE"/>
    <property type="match status" value="1"/>
</dbReference>
<feature type="compositionally biased region" description="Low complexity" evidence="17">
    <location>
        <begin position="1187"/>
        <end position="1196"/>
    </location>
</feature>
<keyword evidence="10 16" id="KW-0518">Myosin</keyword>
<reference evidence="21 22" key="1">
    <citation type="submission" date="2018-11" db="EMBL/GenBank/DDBJ databases">
        <title>Genome assembly of Steccherinum ochraceum LE-BIN_3174, the white-rot fungus of the Steccherinaceae family (The Residual Polyporoid clade, Polyporales, Basidiomycota).</title>
        <authorList>
            <person name="Fedorova T.V."/>
            <person name="Glazunova O.A."/>
            <person name="Landesman E.O."/>
            <person name="Moiseenko K.V."/>
            <person name="Psurtseva N.V."/>
            <person name="Savinova O.S."/>
            <person name="Shakhova N.V."/>
            <person name="Tyazhelova T.V."/>
            <person name="Vasina D.V."/>
        </authorList>
    </citation>
    <scope>NUCLEOTIDE SEQUENCE [LARGE SCALE GENOMIC DNA]</scope>
    <source>
        <strain evidence="21 22">LE-BIN_3174</strain>
    </source>
</reference>
<accession>A0A4R0RBT3</accession>
<feature type="binding site" evidence="16">
    <location>
        <begin position="131"/>
        <end position="138"/>
    </location>
    <ligand>
        <name>ATP</name>
        <dbReference type="ChEBI" id="CHEBI:30616"/>
    </ligand>
</feature>
<dbReference type="Pfam" id="PF00063">
    <property type="entry name" value="Myosin_head"/>
    <property type="match status" value="1"/>
</dbReference>
<dbReference type="InterPro" id="IPR036961">
    <property type="entry name" value="Kinesin_motor_dom_sf"/>
</dbReference>
<evidence type="ECO:0000259" key="20">
    <source>
        <dbReference type="PROSITE" id="PS51757"/>
    </source>
</evidence>
<evidence type="ECO:0000256" key="9">
    <source>
        <dbReference type="ARBA" id="ARBA00022840"/>
    </source>
</evidence>
<evidence type="ECO:0000256" key="10">
    <source>
        <dbReference type="ARBA" id="ARBA00023123"/>
    </source>
</evidence>
<dbReference type="InterPro" id="IPR036028">
    <property type="entry name" value="SH3-like_dom_sf"/>
</dbReference>